<dbReference type="Proteomes" id="UP000683360">
    <property type="component" value="Unassembled WGS sequence"/>
</dbReference>
<keyword evidence="3" id="KW-1015">Disulfide bond</keyword>
<keyword evidence="6" id="KW-1133">Transmembrane helix</keyword>
<feature type="domain" description="Sushi" evidence="7">
    <location>
        <begin position="128"/>
        <end position="189"/>
    </location>
</feature>
<dbReference type="InterPro" id="IPR035976">
    <property type="entry name" value="Sushi/SCR/CCP_sf"/>
</dbReference>
<evidence type="ECO:0000256" key="5">
    <source>
        <dbReference type="PROSITE-ProRule" id="PRU00302"/>
    </source>
</evidence>
<dbReference type="PANTHER" id="PTHR19325:SF560">
    <property type="entry name" value="SUSHI, VON WILLEBRAND FACTOR TYPE A, EGF AND PENTRAXIN DOMAIN-CONTAINING PROTEIN 1"/>
    <property type="match status" value="1"/>
</dbReference>
<comment type="caution">
    <text evidence="8">The sequence shown here is derived from an EMBL/GenBank/DDBJ whole genome shotgun (WGS) entry which is preliminary data.</text>
</comment>
<dbReference type="SUPFAM" id="SSF57535">
    <property type="entry name" value="Complement control module/SCR domain"/>
    <property type="match status" value="2"/>
</dbReference>
<sequence>MFEWEDGSLWSKDDNIFDYKKASEPNNMEGYGGSTSPYQNCIFYQSLKIATQNCENTYRSLCEKVTTCTSPPSIMNAATDNTVVKSPGEMITYTCDFGYQLSGGQTSWTRECGVDGNWTTDSSVCVVKQCMAPPAVSNSNHNTIAAIYPGEKITYTCDTGYYMSNGQTVWTRFCEWGGIWAMDTNSCSVPVVTEDATSMSVTTDPSVAGCTCNKAEVKNTSSNIQTFSSFKVQAQTTSAYRRSLISAPDDRVSSAVIGYMGVFILCLVLAVPVLFDVLNMFSKE</sequence>
<keyword evidence="6" id="KW-0812">Transmembrane</keyword>
<comment type="caution">
    <text evidence="5">Lacks conserved residue(s) required for the propagation of feature annotation.</text>
</comment>
<dbReference type="SMART" id="SM00032">
    <property type="entry name" value="CCP"/>
    <property type="match status" value="2"/>
</dbReference>
<dbReference type="PROSITE" id="PS50923">
    <property type="entry name" value="SUSHI"/>
    <property type="match status" value="2"/>
</dbReference>
<protein>
    <recommendedName>
        <fullName evidence="7">Sushi domain-containing protein</fullName>
    </recommendedName>
</protein>
<evidence type="ECO:0000256" key="1">
    <source>
        <dbReference type="ARBA" id="ARBA00022659"/>
    </source>
</evidence>
<evidence type="ECO:0000256" key="6">
    <source>
        <dbReference type="SAM" id="Phobius"/>
    </source>
</evidence>
<dbReference type="OrthoDB" id="6092440at2759"/>
<name>A0A8S3SWC4_MYTED</name>
<evidence type="ECO:0000256" key="3">
    <source>
        <dbReference type="ARBA" id="ARBA00023157"/>
    </source>
</evidence>
<feature type="domain" description="Sushi" evidence="7">
    <location>
        <begin position="66"/>
        <end position="127"/>
    </location>
</feature>
<proteinExistence type="predicted"/>
<dbReference type="Pfam" id="PF00084">
    <property type="entry name" value="Sushi"/>
    <property type="match status" value="2"/>
</dbReference>
<dbReference type="InterPro" id="IPR000436">
    <property type="entry name" value="Sushi_SCR_CCP_dom"/>
</dbReference>
<evidence type="ECO:0000313" key="9">
    <source>
        <dbReference type="Proteomes" id="UP000683360"/>
    </source>
</evidence>
<dbReference type="CDD" id="cd00033">
    <property type="entry name" value="CCP"/>
    <property type="match status" value="2"/>
</dbReference>
<organism evidence="8 9">
    <name type="scientific">Mytilus edulis</name>
    <name type="common">Blue mussel</name>
    <dbReference type="NCBI Taxonomy" id="6550"/>
    <lineage>
        <taxon>Eukaryota</taxon>
        <taxon>Metazoa</taxon>
        <taxon>Spiralia</taxon>
        <taxon>Lophotrochozoa</taxon>
        <taxon>Mollusca</taxon>
        <taxon>Bivalvia</taxon>
        <taxon>Autobranchia</taxon>
        <taxon>Pteriomorphia</taxon>
        <taxon>Mytilida</taxon>
        <taxon>Mytiloidea</taxon>
        <taxon>Mytilidae</taxon>
        <taxon>Mytilinae</taxon>
        <taxon>Mytilus</taxon>
    </lineage>
</organism>
<keyword evidence="4" id="KW-0325">Glycoprotein</keyword>
<dbReference type="EMBL" id="CAJPWZ010001847">
    <property type="protein sequence ID" value="CAG2225367.1"/>
    <property type="molecule type" value="Genomic_DNA"/>
</dbReference>
<reference evidence="8" key="1">
    <citation type="submission" date="2021-03" db="EMBL/GenBank/DDBJ databases">
        <authorList>
            <person name="Bekaert M."/>
        </authorList>
    </citation>
    <scope>NUCLEOTIDE SEQUENCE</scope>
</reference>
<evidence type="ECO:0000256" key="2">
    <source>
        <dbReference type="ARBA" id="ARBA00022737"/>
    </source>
</evidence>
<keyword evidence="6" id="KW-0472">Membrane</keyword>
<keyword evidence="1 5" id="KW-0768">Sushi</keyword>
<feature type="transmembrane region" description="Helical" evidence="6">
    <location>
        <begin position="256"/>
        <end position="278"/>
    </location>
</feature>
<gene>
    <name evidence="8" type="ORF">MEDL_38499</name>
</gene>
<accession>A0A8S3SWC4</accession>
<dbReference type="InterPro" id="IPR050350">
    <property type="entry name" value="Compl-Cell_Adhes-Reg"/>
</dbReference>
<evidence type="ECO:0000313" key="8">
    <source>
        <dbReference type="EMBL" id="CAG2225367.1"/>
    </source>
</evidence>
<dbReference type="PANTHER" id="PTHR19325">
    <property type="entry name" value="COMPLEMENT COMPONENT-RELATED SUSHI DOMAIN-CONTAINING"/>
    <property type="match status" value="1"/>
</dbReference>
<dbReference type="AlphaFoldDB" id="A0A8S3SWC4"/>
<dbReference type="Gene3D" id="2.10.70.10">
    <property type="entry name" value="Complement Module, domain 1"/>
    <property type="match status" value="2"/>
</dbReference>
<evidence type="ECO:0000259" key="7">
    <source>
        <dbReference type="PROSITE" id="PS50923"/>
    </source>
</evidence>
<keyword evidence="9" id="KW-1185">Reference proteome</keyword>
<keyword evidence="2" id="KW-0677">Repeat</keyword>
<evidence type="ECO:0000256" key="4">
    <source>
        <dbReference type="ARBA" id="ARBA00023180"/>
    </source>
</evidence>